<evidence type="ECO:0000313" key="2">
    <source>
        <dbReference type="EMBL" id="MFC5493879.1"/>
    </source>
</evidence>
<feature type="signal peptide" evidence="1">
    <location>
        <begin position="1"/>
        <end position="21"/>
    </location>
</feature>
<accession>A0ABW0N127</accession>
<keyword evidence="3" id="KW-1185">Reference proteome</keyword>
<keyword evidence="1" id="KW-0732">Signal</keyword>
<gene>
    <name evidence="2" type="ORF">ACFPKY_12260</name>
</gene>
<protein>
    <recommendedName>
        <fullName evidence="4">DUF4333 domain-containing protein</fullName>
    </recommendedName>
</protein>
<feature type="chain" id="PRO_5045102874" description="DUF4333 domain-containing protein" evidence="1">
    <location>
        <begin position="22"/>
        <end position="182"/>
    </location>
</feature>
<name>A0ABW0N127_9ACTN</name>
<dbReference type="Proteomes" id="UP001595956">
    <property type="component" value="Unassembled WGS sequence"/>
</dbReference>
<dbReference type="EMBL" id="JBHSMD010000004">
    <property type="protein sequence ID" value="MFC5493879.1"/>
    <property type="molecule type" value="Genomic_DNA"/>
</dbReference>
<organism evidence="2 3">
    <name type="scientific">Nocardioides caricicola</name>
    <dbReference type="NCBI Taxonomy" id="634770"/>
    <lineage>
        <taxon>Bacteria</taxon>
        <taxon>Bacillati</taxon>
        <taxon>Actinomycetota</taxon>
        <taxon>Actinomycetes</taxon>
        <taxon>Propionibacteriales</taxon>
        <taxon>Nocardioidaceae</taxon>
        <taxon>Nocardioides</taxon>
    </lineage>
</organism>
<proteinExistence type="predicted"/>
<evidence type="ECO:0000313" key="3">
    <source>
        <dbReference type="Proteomes" id="UP001595956"/>
    </source>
</evidence>
<dbReference type="PROSITE" id="PS51257">
    <property type="entry name" value="PROKAR_LIPOPROTEIN"/>
    <property type="match status" value="1"/>
</dbReference>
<comment type="caution">
    <text evidence="2">The sequence shown here is derived from an EMBL/GenBank/DDBJ whole genome shotgun (WGS) entry which is preliminary data.</text>
</comment>
<evidence type="ECO:0000256" key="1">
    <source>
        <dbReference type="SAM" id="SignalP"/>
    </source>
</evidence>
<dbReference type="RefSeq" id="WP_345178415.1">
    <property type="nucleotide sequence ID" value="NZ_BAABFQ010000007.1"/>
</dbReference>
<evidence type="ECO:0008006" key="4">
    <source>
        <dbReference type="Google" id="ProtNLM"/>
    </source>
</evidence>
<sequence length="182" mass="18363">MRLGPALATCALVALLGTACGSDDEPEPVSAVEPPDNLCAAVPDNVVERWGLTEDDHASDAAGDRSTATCTMSGTAADAPVTLEISLTSYGGADADAVRALVADEVAARCDELDQAGGGRFKAEDTRCSTESDGSFTEVSTAIPAHGVVTVTMSHDGQMSQLLPAEVVGLSGTVANAEPGDL</sequence>
<reference evidence="3" key="1">
    <citation type="journal article" date="2019" name="Int. J. Syst. Evol. Microbiol.">
        <title>The Global Catalogue of Microorganisms (GCM) 10K type strain sequencing project: providing services to taxonomists for standard genome sequencing and annotation.</title>
        <authorList>
            <consortium name="The Broad Institute Genomics Platform"/>
            <consortium name="The Broad Institute Genome Sequencing Center for Infectious Disease"/>
            <person name="Wu L."/>
            <person name="Ma J."/>
        </authorList>
    </citation>
    <scope>NUCLEOTIDE SEQUENCE [LARGE SCALE GENOMIC DNA]</scope>
    <source>
        <strain evidence="3">KACC 13778</strain>
    </source>
</reference>